<dbReference type="GO" id="GO:0015074">
    <property type="term" value="P:DNA integration"/>
    <property type="evidence" value="ECO:0007669"/>
    <property type="project" value="InterPro"/>
</dbReference>
<dbReference type="PROSITE" id="PS50994">
    <property type="entry name" value="INTEGRASE"/>
    <property type="match status" value="1"/>
</dbReference>
<organism evidence="2">
    <name type="scientific">Sesamum latifolium</name>
    <dbReference type="NCBI Taxonomy" id="2727402"/>
    <lineage>
        <taxon>Eukaryota</taxon>
        <taxon>Viridiplantae</taxon>
        <taxon>Streptophyta</taxon>
        <taxon>Embryophyta</taxon>
        <taxon>Tracheophyta</taxon>
        <taxon>Spermatophyta</taxon>
        <taxon>Magnoliopsida</taxon>
        <taxon>eudicotyledons</taxon>
        <taxon>Gunneridae</taxon>
        <taxon>Pentapetalae</taxon>
        <taxon>asterids</taxon>
        <taxon>lamiids</taxon>
        <taxon>Lamiales</taxon>
        <taxon>Pedaliaceae</taxon>
        <taxon>Sesamum</taxon>
    </lineage>
</organism>
<name>A0AAW2TCB3_9LAMI</name>
<dbReference type="SUPFAM" id="SSF53098">
    <property type="entry name" value="Ribonuclease H-like"/>
    <property type="match status" value="1"/>
</dbReference>
<evidence type="ECO:0000259" key="1">
    <source>
        <dbReference type="PROSITE" id="PS50994"/>
    </source>
</evidence>
<protein>
    <submittedName>
        <fullName evidence="2">Gag-Pol polyprotein</fullName>
    </submittedName>
</protein>
<proteinExistence type="predicted"/>
<dbReference type="InterPro" id="IPR012337">
    <property type="entry name" value="RNaseH-like_sf"/>
</dbReference>
<dbReference type="EMBL" id="JACGWN010000015">
    <property type="protein sequence ID" value="KAL0402448.1"/>
    <property type="molecule type" value="Genomic_DNA"/>
</dbReference>
<dbReference type="InterPro" id="IPR050951">
    <property type="entry name" value="Retrovirus_Pol_polyprotein"/>
</dbReference>
<dbReference type="Pfam" id="PF00665">
    <property type="entry name" value="rve"/>
    <property type="match status" value="1"/>
</dbReference>
<dbReference type="GO" id="GO:0003676">
    <property type="term" value="F:nucleic acid binding"/>
    <property type="evidence" value="ECO:0007669"/>
    <property type="project" value="InterPro"/>
</dbReference>
<sequence length="201" mass="22754">MSSLCPFSQWGMDIVGPFPVATGQRKFLLMAVDYFSKWIEAEPLAQITENEVIKFLCKNIICRYGLSRVIISDNGRQFQGGKIQDWCAEQGIQQRFTSVAHPQANGQVEVINRILIQGIKMKLAQVEGQWVDALPGVLWSYRTTSRSNRGETLFNLVYGADVVIPVEAGPETFRIQHYEPENNDCLMRASLDLIEEVRENA</sequence>
<feature type="domain" description="Integrase catalytic" evidence="1">
    <location>
        <begin position="2"/>
        <end position="173"/>
    </location>
</feature>
<dbReference type="InterPro" id="IPR036397">
    <property type="entry name" value="RNaseH_sf"/>
</dbReference>
<dbReference type="Gene3D" id="3.30.420.10">
    <property type="entry name" value="Ribonuclease H-like superfamily/Ribonuclease H"/>
    <property type="match status" value="1"/>
</dbReference>
<evidence type="ECO:0000313" key="2">
    <source>
        <dbReference type="EMBL" id="KAL0402448.1"/>
    </source>
</evidence>
<comment type="caution">
    <text evidence="2">The sequence shown here is derived from an EMBL/GenBank/DDBJ whole genome shotgun (WGS) entry which is preliminary data.</text>
</comment>
<gene>
    <name evidence="2" type="ORF">Slati_4274700</name>
</gene>
<accession>A0AAW2TCB3</accession>
<reference evidence="2" key="1">
    <citation type="submission" date="2020-06" db="EMBL/GenBank/DDBJ databases">
        <authorList>
            <person name="Li T."/>
            <person name="Hu X."/>
            <person name="Zhang T."/>
            <person name="Song X."/>
            <person name="Zhang H."/>
            <person name="Dai N."/>
            <person name="Sheng W."/>
            <person name="Hou X."/>
            <person name="Wei L."/>
        </authorList>
    </citation>
    <scope>NUCLEOTIDE SEQUENCE</scope>
    <source>
        <strain evidence="2">KEN1</strain>
        <tissue evidence="2">Leaf</tissue>
    </source>
</reference>
<reference evidence="2" key="2">
    <citation type="journal article" date="2024" name="Plant">
        <title>Genomic evolution and insights into agronomic trait innovations of Sesamum species.</title>
        <authorList>
            <person name="Miao H."/>
            <person name="Wang L."/>
            <person name="Qu L."/>
            <person name="Liu H."/>
            <person name="Sun Y."/>
            <person name="Le M."/>
            <person name="Wang Q."/>
            <person name="Wei S."/>
            <person name="Zheng Y."/>
            <person name="Lin W."/>
            <person name="Duan Y."/>
            <person name="Cao H."/>
            <person name="Xiong S."/>
            <person name="Wang X."/>
            <person name="Wei L."/>
            <person name="Li C."/>
            <person name="Ma Q."/>
            <person name="Ju M."/>
            <person name="Zhao R."/>
            <person name="Li G."/>
            <person name="Mu C."/>
            <person name="Tian Q."/>
            <person name="Mei H."/>
            <person name="Zhang T."/>
            <person name="Gao T."/>
            <person name="Zhang H."/>
        </authorList>
    </citation>
    <scope>NUCLEOTIDE SEQUENCE</scope>
    <source>
        <strain evidence="2">KEN1</strain>
    </source>
</reference>
<dbReference type="PANTHER" id="PTHR37984:SF5">
    <property type="entry name" value="PROTEIN NYNRIN-LIKE"/>
    <property type="match status" value="1"/>
</dbReference>
<dbReference type="InterPro" id="IPR001584">
    <property type="entry name" value="Integrase_cat-core"/>
</dbReference>
<dbReference type="AlphaFoldDB" id="A0AAW2TCB3"/>
<dbReference type="PANTHER" id="PTHR37984">
    <property type="entry name" value="PROTEIN CBG26694"/>
    <property type="match status" value="1"/>
</dbReference>